<name>A0A3N2Q1F6_SODAK</name>
<dbReference type="OrthoDB" id="3595619at2759"/>
<proteinExistence type="predicted"/>
<dbReference type="EMBL" id="ML119052">
    <property type="protein sequence ID" value="ROT40587.1"/>
    <property type="molecule type" value="Genomic_DNA"/>
</dbReference>
<feature type="compositionally biased region" description="Polar residues" evidence="1">
    <location>
        <begin position="69"/>
        <end position="81"/>
    </location>
</feature>
<feature type="region of interest" description="Disordered" evidence="1">
    <location>
        <begin position="95"/>
        <end position="125"/>
    </location>
</feature>
<accession>A0A3N2Q1F6</accession>
<evidence type="ECO:0000256" key="1">
    <source>
        <dbReference type="SAM" id="MobiDB-lite"/>
    </source>
</evidence>
<feature type="region of interest" description="Disordered" evidence="1">
    <location>
        <begin position="197"/>
        <end position="267"/>
    </location>
</feature>
<dbReference type="RefSeq" id="XP_028468393.1">
    <property type="nucleotide sequence ID" value="XM_028609663.1"/>
</dbReference>
<keyword evidence="3" id="KW-1185">Reference proteome</keyword>
<protein>
    <submittedName>
        <fullName evidence="2">Uncharacterized protein</fullName>
    </submittedName>
</protein>
<dbReference type="STRING" id="1314773.A0A3N2Q1F6"/>
<reference evidence="2 3" key="1">
    <citation type="journal article" date="2018" name="Mol. Ecol.">
        <title>The obligate alkalophilic soda-lake fungus Sodiomyces alkalinus has shifted to a protein diet.</title>
        <authorList>
            <person name="Grum-Grzhimaylo A.A."/>
            <person name="Falkoski D.L."/>
            <person name="van den Heuvel J."/>
            <person name="Valero-Jimenez C.A."/>
            <person name="Min B."/>
            <person name="Choi I.G."/>
            <person name="Lipzen A."/>
            <person name="Daum C.G."/>
            <person name="Aanen D.K."/>
            <person name="Tsang A."/>
            <person name="Henrissat B."/>
            <person name="Bilanenko E.N."/>
            <person name="de Vries R.P."/>
            <person name="van Kan J.A.L."/>
            <person name="Grigoriev I.V."/>
            <person name="Debets A.J.M."/>
        </authorList>
    </citation>
    <scope>NUCLEOTIDE SEQUENCE [LARGE SCALE GENOMIC DNA]</scope>
    <source>
        <strain evidence="2 3">F11</strain>
    </source>
</reference>
<evidence type="ECO:0000313" key="3">
    <source>
        <dbReference type="Proteomes" id="UP000272025"/>
    </source>
</evidence>
<organism evidence="2 3">
    <name type="scientific">Sodiomyces alkalinus (strain CBS 110278 / VKM F-3762 / F11)</name>
    <name type="common">Alkaliphilic filamentous fungus</name>
    <dbReference type="NCBI Taxonomy" id="1314773"/>
    <lineage>
        <taxon>Eukaryota</taxon>
        <taxon>Fungi</taxon>
        <taxon>Dikarya</taxon>
        <taxon>Ascomycota</taxon>
        <taxon>Pezizomycotina</taxon>
        <taxon>Sordariomycetes</taxon>
        <taxon>Hypocreomycetidae</taxon>
        <taxon>Glomerellales</taxon>
        <taxon>Plectosphaerellaceae</taxon>
        <taxon>Sodiomyces</taxon>
    </lineage>
</organism>
<feature type="compositionally biased region" description="Pro residues" evidence="1">
    <location>
        <begin position="50"/>
        <end position="59"/>
    </location>
</feature>
<dbReference type="Proteomes" id="UP000272025">
    <property type="component" value="Unassembled WGS sequence"/>
</dbReference>
<feature type="region of interest" description="Disordered" evidence="1">
    <location>
        <begin position="50"/>
        <end position="82"/>
    </location>
</feature>
<feature type="compositionally biased region" description="Low complexity" evidence="1">
    <location>
        <begin position="213"/>
        <end position="235"/>
    </location>
</feature>
<evidence type="ECO:0000313" key="2">
    <source>
        <dbReference type="EMBL" id="ROT40587.1"/>
    </source>
</evidence>
<gene>
    <name evidence="2" type="ORF">SODALDRAFT_321904</name>
</gene>
<feature type="region of interest" description="Disordered" evidence="1">
    <location>
        <begin position="137"/>
        <end position="167"/>
    </location>
</feature>
<sequence length="267" mass="28996">MKERIAGAMIEVENLQKEIDSIMERQTVYTASSRPSTAYSMAPLDMEPMPSIPALPPAAPSFAERLSTERPQTAPSASSTVRIPHRAKTFAEASAAFITPPPSRGGSEEEEHPLPPPLPLVLRPPLRKKKSFSRVSSWLFPDDGGAAGREQHRRDISLDSVTNLPRPVKGREGFYQCVAPGGQTTGRQSFDTLSTVPTWETEGEEEDEDGNRTVPTTTWTPGSTPVTKPDDVTTPLERIATFGKDSSIRGLEKGGASPRRESVGVAY</sequence>
<dbReference type="AlphaFoldDB" id="A0A3N2Q1F6"/>
<feature type="compositionally biased region" description="Basic and acidic residues" evidence="1">
    <location>
        <begin position="246"/>
        <end position="267"/>
    </location>
</feature>
<dbReference type="GeneID" id="39578141"/>